<dbReference type="Gene3D" id="2.60.40.10">
    <property type="entry name" value="Immunoglobulins"/>
    <property type="match status" value="1"/>
</dbReference>
<evidence type="ECO:0000256" key="3">
    <source>
        <dbReference type="SAM" id="SignalP"/>
    </source>
</evidence>
<feature type="domain" description="EGF-like" evidence="4">
    <location>
        <begin position="119"/>
        <end position="155"/>
    </location>
</feature>
<comment type="caution">
    <text evidence="2">Lacks conserved residue(s) required for the propagation of feature annotation.</text>
</comment>
<dbReference type="InterPro" id="IPR001881">
    <property type="entry name" value="EGF-like_Ca-bd_dom"/>
</dbReference>
<dbReference type="PROSITE" id="PS00010">
    <property type="entry name" value="ASX_HYDROXYL"/>
    <property type="match status" value="1"/>
</dbReference>
<feature type="signal peptide" evidence="3">
    <location>
        <begin position="1"/>
        <end position="23"/>
    </location>
</feature>
<accession>A0A9X0CP89</accession>
<evidence type="ECO:0000313" key="6">
    <source>
        <dbReference type="EMBL" id="KAJ7365983.1"/>
    </source>
</evidence>
<dbReference type="OrthoDB" id="5983081at2759"/>
<dbReference type="SUPFAM" id="SSF49265">
    <property type="entry name" value="Fibronectin type III"/>
    <property type="match status" value="4"/>
</dbReference>
<dbReference type="InterPro" id="IPR036383">
    <property type="entry name" value="TSP1_rpt_sf"/>
</dbReference>
<evidence type="ECO:0000256" key="1">
    <source>
        <dbReference type="ARBA" id="ARBA00023157"/>
    </source>
</evidence>
<dbReference type="Gene3D" id="2.10.25.10">
    <property type="entry name" value="Laminin"/>
    <property type="match status" value="1"/>
</dbReference>
<dbReference type="CDD" id="cd00054">
    <property type="entry name" value="EGF_CA"/>
    <property type="match status" value="1"/>
</dbReference>
<dbReference type="InterPro" id="IPR013783">
    <property type="entry name" value="Ig-like_fold"/>
</dbReference>
<organism evidence="6 7">
    <name type="scientific">Desmophyllum pertusum</name>
    <dbReference type="NCBI Taxonomy" id="174260"/>
    <lineage>
        <taxon>Eukaryota</taxon>
        <taxon>Metazoa</taxon>
        <taxon>Cnidaria</taxon>
        <taxon>Anthozoa</taxon>
        <taxon>Hexacorallia</taxon>
        <taxon>Scleractinia</taxon>
        <taxon>Caryophylliina</taxon>
        <taxon>Caryophylliidae</taxon>
        <taxon>Desmophyllum</taxon>
    </lineage>
</organism>
<dbReference type="PANTHER" id="PTHR16897">
    <property type="entry name" value="OS10G0105400 PROTEIN"/>
    <property type="match status" value="1"/>
</dbReference>
<proteinExistence type="predicted"/>
<dbReference type="PROSITE" id="PS01187">
    <property type="entry name" value="EGF_CA"/>
    <property type="match status" value="1"/>
</dbReference>
<dbReference type="PROSITE" id="PS50092">
    <property type="entry name" value="TSP1"/>
    <property type="match status" value="1"/>
</dbReference>
<dbReference type="GO" id="GO:0005509">
    <property type="term" value="F:calcium ion binding"/>
    <property type="evidence" value="ECO:0007669"/>
    <property type="project" value="InterPro"/>
</dbReference>
<dbReference type="PROSITE" id="PS50026">
    <property type="entry name" value="EGF_3"/>
    <property type="match status" value="1"/>
</dbReference>
<dbReference type="InterPro" id="IPR003961">
    <property type="entry name" value="FN3_dom"/>
</dbReference>
<feature type="chain" id="PRO_5040902889" evidence="3">
    <location>
        <begin position="24"/>
        <end position="1770"/>
    </location>
</feature>
<dbReference type="InterPro" id="IPR000884">
    <property type="entry name" value="TSP1_rpt"/>
</dbReference>
<dbReference type="InterPro" id="IPR018097">
    <property type="entry name" value="EGF_Ca-bd_CS"/>
</dbReference>
<protein>
    <submittedName>
        <fullName evidence="6">Uncharacterized protein</fullName>
    </submittedName>
</protein>
<dbReference type="InterPro" id="IPR000742">
    <property type="entry name" value="EGF"/>
</dbReference>
<evidence type="ECO:0000256" key="2">
    <source>
        <dbReference type="PROSITE-ProRule" id="PRU00076"/>
    </source>
</evidence>
<keyword evidence="7" id="KW-1185">Reference proteome</keyword>
<keyword evidence="3" id="KW-0732">Signal</keyword>
<dbReference type="Proteomes" id="UP001163046">
    <property type="component" value="Unassembled WGS sequence"/>
</dbReference>
<evidence type="ECO:0000259" key="5">
    <source>
        <dbReference type="PROSITE" id="PS50853"/>
    </source>
</evidence>
<gene>
    <name evidence="6" type="ORF">OS493_002725</name>
</gene>
<keyword evidence="2" id="KW-0245">EGF-like domain</keyword>
<name>A0A9X0CP89_9CNID</name>
<keyword evidence="1" id="KW-1015">Disulfide bond</keyword>
<dbReference type="EMBL" id="MU827302">
    <property type="protein sequence ID" value="KAJ7365983.1"/>
    <property type="molecule type" value="Genomic_DNA"/>
</dbReference>
<dbReference type="SMART" id="SM00179">
    <property type="entry name" value="EGF_CA"/>
    <property type="match status" value="1"/>
</dbReference>
<sequence>MTKGTKTILFVLCIAALFTTASSFWDRRRRSTPTCSSSDCQVGSWSSWGSCSYPCGTSGTRWRSRSKTRSESCGGSCPYQLSESQVCNRYKCNPPNSVGSHSTGCYCRAGFAGTCCGSDVNECNSRPCQHNCYNTHGSYYCRCYSCYTKQGTRCDLRQCRINSQCYSYNTRNPSNPCQKCHSAYKTRWTNDNSLPCSDGIACTRNDRCSSGRCIGTPFTCLSCEECYNDACRVKPGYCTIIVGGSKTCFSHGNLRPGYPCQQCDSNNKHQWTNNNNLRCSDNNLRTKNDRCVNGACVGTPYSCLSCETHDGSGCPIKSGYCIIQHGGQKTCFAKNQYKPGNPCQWCKPGSSISTWSNRDGVACDDSNQCTRGDTCRSGQCTATPFTCNSVCQFCNGNTCSLKTGFGFVNNKCTCKIAGQDYNHQTVNPSNQCQWCDLYDAVTRANSAWTNRPTVPCDDANNCTKQDTCKAGRCVGQGYSCQSSYPSSSCIRTSECVGDGTCSSIMRSNGTICRPAVDACDQSERCNGILGTCPGAVTDNIVLKMGSLQIMSSKFQSASTYQSITDRLFLKISGFSVSCGQIHLRWSVLSGTSTCSFNSHISGNLTITNVHHTLPGLTLQDNTTYKVSISASDLRDKTYQLVCSSVIVVDTSKPHGGWIRDGPGADLSYQASTLLQVNWGGVQTRHGVGKYEWKVLLTSFNTNQTTELMPFTNINLNTNAEKTFNNIGDGSKVRFVVRAYTKADLFTTLTSDGVVVDTSSPVAGKIYDGNQVGVDMKYATWASTFTANWDRFTDPHSPISRYTWAVQRLGAGLITSFKTTALNRSPTATNLNLVSKESYCEVIRGYNEAGLYTQVKSDCVLIDHDAPQAGTVNDGHFSDVDYQSEDTTIAANWNGFTDGNKGSGIVEYKYKVTDNSGNIIVPWTSAGNATNITHSGLSLKNSTKYFVTVKAVDAVGLSVEITTDGFTVDTTHPVFTGKVLLTGEDDFINGTPCVYIPSVSSVTVQWVGFSDAHSGLHRYEWAIIPSDVSPSSSDFNAVPGSNLPTSATFSGLALTQGNVFDGRTPEVDIDYQADLNYVVGSWTTFPEPHTELKQYYYAVGSCIMGNYHVTGNGFVQLDPPKATSFVLANITLVNGQRYCIKIKAENKAGLISSEVSSDGFIADVTPPNVRKAQVRDGNTGLDIDYQANTTALSAEWDGFADPESGIQYYEYGVSRSRGGTPDIFPLQNTRLNTSATAAGLSLADDVYYFIVCAVNNAGLRRCISSDGVLIDLTLPSHGVVHDGIIEPDQKYQSSLSSMAANWEGIWDLDSGVEKFEWSIGTSEQNKISIQDYTDAGLSTHVRSQTVLNLLSGTKYYVHLKVTNQAGAVRELVSDGVIADGTPPIPSTIYPGFGSQHEWKYSDQESAFYSDTASSIAVYWNRFSEPESEVWYYKWAIGTSKCGTQVQPLINIGRSNYANTTMTDLVFRPGVKYYITVMSRNRAGLVSRSCSDALVFDSTPPLPGEVCIGQPSSRNEKKTFISNNSVIIFWGEFTDPESGIKSCNISVLDQAGNVFFSAVRNTSSGNITLPGSINIPHGGYNASVECMNNAGLASSSSSAFVIDHTPPIQTGPIIAGVSRDHSFQYQSEISSVTASWPPFTDRESGIEKYYFAIGTQPYEDDVVSFENMYLATRITNTDLSLSHGGTYFITVIATNLVGLSSNVSSLGLIIDTSKPLAVNNDVKDGLGDEDVDYFSPIWFYQHSGITLQILKVASFIASIVWGPNLVAVRLKQ</sequence>
<comment type="caution">
    <text evidence="6">The sequence shown here is derived from an EMBL/GenBank/DDBJ whole genome shotgun (WGS) entry which is preliminary data.</text>
</comment>
<dbReference type="InterPro" id="IPR000152">
    <property type="entry name" value="EGF-type_Asp/Asn_hydroxyl_site"/>
</dbReference>
<dbReference type="SUPFAM" id="SSF82895">
    <property type="entry name" value="TSP-1 type 1 repeat"/>
    <property type="match status" value="1"/>
</dbReference>
<dbReference type="InterPro" id="IPR036116">
    <property type="entry name" value="FN3_sf"/>
</dbReference>
<dbReference type="PROSITE" id="PS50853">
    <property type="entry name" value="FN3"/>
    <property type="match status" value="1"/>
</dbReference>
<reference evidence="6" key="1">
    <citation type="submission" date="2023-01" db="EMBL/GenBank/DDBJ databases">
        <title>Genome assembly of the deep-sea coral Lophelia pertusa.</title>
        <authorList>
            <person name="Herrera S."/>
            <person name="Cordes E."/>
        </authorList>
    </citation>
    <scope>NUCLEOTIDE SEQUENCE</scope>
    <source>
        <strain evidence="6">USNM1676648</strain>
        <tissue evidence="6">Polyp</tissue>
    </source>
</reference>
<evidence type="ECO:0000259" key="4">
    <source>
        <dbReference type="PROSITE" id="PS50026"/>
    </source>
</evidence>
<dbReference type="PANTHER" id="PTHR16897:SF2">
    <property type="entry name" value="OS03G0226600 PROTEIN"/>
    <property type="match status" value="1"/>
</dbReference>
<evidence type="ECO:0000313" key="7">
    <source>
        <dbReference type="Proteomes" id="UP001163046"/>
    </source>
</evidence>
<feature type="domain" description="Fibronectin type-III" evidence="5">
    <location>
        <begin position="1508"/>
        <end position="1606"/>
    </location>
</feature>